<dbReference type="PANTHER" id="PTHR47797">
    <property type="entry name" value="DEHYDROGENASE, PUTATIVE (AFU_ORTHOLOGUE AFUA_8G05805)-RELATED"/>
    <property type="match status" value="1"/>
</dbReference>
<feature type="transmembrane region" description="Helical" evidence="8">
    <location>
        <begin position="391"/>
        <end position="411"/>
    </location>
</feature>
<evidence type="ECO:0000256" key="4">
    <source>
        <dbReference type="ARBA" id="ARBA00022982"/>
    </source>
</evidence>
<evidence type="ECO:0000256" key="1">
    <source>
        <dbReference type="ARBA" id="ARBA00004370"/>
    </source>
</evidence>
<protein>
    <submittedName>
        <fullName evidence="11">Iron reductase domain protein</fullName>
    </submittedName>
</protein>
<dbReference type="CDD" id="cd08760">
    <property type="entry name" value="Cyt_b561_FRRS1_like"/>
    <property type="match status" value="1"/>
</dbReference>
<evidence type="ECO:0000256" key="6">
    <source>
        <dbReference type="ARBA" id="ARBA00023136"/>
    </source>
</evidence>
<gene>
    <name evidence="11" type="ORF">K491DRAFT_687014</name>
</gene>
<proteinExistence type="predicted"/>
<feature type="compositionally biased region" description="Basic and acidic residues" evidence="7">
    <location>
        <begin position="464"/>
        <end position="479"/>
    </location>
</feature>
<keyword evidence="3 8" id="KW-0812">Transmembrane</keyword>
<keyword evidence="12" id="KW-1185">Reference proteome</keyword>
<feature type="region of interest" description="Disordered" evidence="7">
    <location>
        <begin position="442"/>
        <end position="493"/>
    </location>
</feature>
<feature type="signal peptide" evidence="9">
    <location>
        <begin position="1"/>
        <end position="25"/>
    </location>
</feature>
<dbReference type="PANTHER" id="PTHR47797:SF1">
    <property type="entry name" value="CYTOCHROME B561 DOMAIN-CONTAINING PROTEIN-RELATED"/>
    <property type="match status" value="1"/>
</dbReference>
<dbReference type="Pfam" id="PF03188">
    <property type="entry name" value="Cytochrom_B561"/>
    <property type="match status" value="1"/>
</dbReference>
<dbReference type="Gene3D" id="1.20.120.1770">
    <property type="match status" value="1"/>
</dbReference>
<reference evidence="11" key="1">
    <citation type="journal article" date="2020" name="Stud. Mycol.">
        <title>101 Dothideomycetes genomes: a test case for predicting lifestyles and emergence of pathogens.</title>
        <authorList>
            <person name="Haridas S."/>
            <person name="Albert R."/>
            <person name="Binder M."/>
            <person name="Bloem J."/>
            <person name="Labutti K."/>
            <person name="Salamov A."/>
            <person name="Andreopoulos B."/>
            <person name="Baker S."/>
            <person name="Barry K."/>
            <person name="Bills G."/>
            <person name="Bluhm B."/>
            <person name="Cannon C."/>
            <person name="Castanera R."/>
            <person name="Culley D."/>
            <person name="Daum C."/>
            <person name="Ezra D."/>
            <person name="Gonzalez J."/>
            <person name="Henrissat B."/>
            <person name="Kuo A."/>
            <person name="Liang C."/>
            <person name="Lipzen A."/>
            <person name="Lutzoni F."/>
            <person name="Magnuson J."/>
            <person name="Mondo S."/>
            <person name="Nolan M."/>
            <person name="Ohm R."/>
            <person name="Pangilinan J."/>
            <person name="Park H.-J."/>
            <person name="Ramirez L."/>
            <person name="Alfaro M."/>
            <person name="Sun H."/>
            <person name="Tritt A."/>
            <person name="Yoshinaga Y."/>
            <person name="Zwiers L.-H."/>
            <person name="Turgeon B."/>
            <person name="Goodwin S."/>
            <person name="Spatafora J."/>
            <person name="Crous P."/>
            <person name="Grigoriev I."/>
        </authorList>
    </citation>
    <scope>NUCLEOTIDE SEQUENCE</scope>
    <source>
        <strain evidence="11">CBS 122681</strain>
    </source>
</reference>
<organism evidence="11 12">
    <name type="scientific">Lophiostoma macrostomum CBS 122681</name>
    <dbReference type="NCBI Taxonomy" id="1314788"/>
    <lineage>
        <taxon>Eukaryota</taxon>
        <taxon>Fungi</taxon>
        <taxon>Dikarya</taxon>
        <taxon>Ascomycota</taxon>
        <taxon>Pezizomycotina</taxon>
        <taxon>Dothideomycetes</taxon>
        <taxon>Pleosporomycetidae</taxon>
        <taxon>Pleosporales</taxon>
        <taxon>Lophiostomataceae</taxon>
        <taxon>Lophiostoma</taxon>
    </lineage>
</organism>
<feature type="transmembrane region" description="Helical" evidence="8">
    <location>
        <begin position="290"/>
        <end position="311"/>
    </location>
</feature>
<evidence type="ECO:0000259" key="10">
    <source>
        <dbReference type="SMART" id="SM00665"/>
    </source>
</evidence>
<dbReference type="Gene3D" id="2.60.40.1210">
    <property type="entry name" value="Cellobiose dehydrogenase, cytochrome domain"/>
    <property type="match status" value="1"/>
</dbReference>
<feature type="domain" description="Cytochrome b561" evidence="10">
    <location>
        <begin position="260"/>
        <end position="381"/>
    </location>
</feature>
<dbReference type="CDD" id="cd09630">
    <property type="entry name" value="CDH_like_cytochrome"/>
    <property type="match status" value="1"/>
</dbReference>
<keyword evidence="2" id="KW-0813">Transport</keyword>
<dbReference type="SUPFAM" id="SSF49344">
    <property type="entry name" value="CBD9-like"/>
    <property type="match status" value="1"/>
</dbReference>
<evidence type="ECO:0000256" key="2">
    <source>
        <dbReference type="ARBA" id="ARBA00022448"/>
    </source>
</evidence>
<dbReference type="OrthoDB" id="19261at2759"/>
<feature type="chain" id="PRO_5025641875" evidence="9">
    <location>
        <begin position="26"/>
        <end position="493"/>
    </location>
</feature>
<evidence type="ECO:0000256" key="7">
    <source>
        <dbReference type="SAM" id="MobiDB-lite"/>
    </source>
</evidence>
<dbReference type="InterPro" id="IPR015920">
    <property type="entry name" value="Cellobiose_DH-like_cyt"/>
</dbReference>
<dbReference type="SMART" id="SM00665">
    <property type="entry name" value="B561"/>
    <property type="match status" value="1"/>
</dbReference>
<evidence type="ECO:0000256" key="3">
    <source>
        <dbReference type="ARBA" id="ARBA00022692"/>
    </source>
</evidence>
<keyword evidence="9" id="KW-0732">Signal</keyword>
<keyword evidence="4" id="KW-0249">Electron transport</keyword>
<keyword evidence="6 8" id="KW-0472">Membrane</keyword>
<comment type="subcellular location">
    <subcellularLocation>
        <location evidence="1">Membrane</location>
    </subcellularLocation>
</comment>
<evidence type="ECO:0000256" key="8">
    <source>
        <dbReference type="SAM" id="Phobius"/>
    </source>
</evidence>
<dbReference type="Proteomes" id="UP000799324">
    <property type="component" value="Unassembled WGS sequence"/>
</dbReference>
<keyword evidence="5 8" id="KW-1133">Transmembrane helix</keyword>
<name>A0A6A6TS95_9PLEO</name>
<sequence length="493" mass="53897">MFSGSPLVAVWTVLTALILLPFGCAWEHSQSLSRDANASSTSVFVYNTVYGNITLAVTTVQDVGDMYLHIEGPAENSWVGFGIGTQMDASLMWVVYRSADGKGVTLCSRIATDNIEPSHEPNSGCSINDGDGITNGIVKENDKDMFVVNAYCKGINNRDLTRGRDIKLDAGADKVDFSNTQQPFIFALGPTDRKLQSDKKGADLRRHSMYGKFSLDLTKATVKTANDVDQKDLAMVGMWENHNAKITDGPERDSDWSGPVHSVLMCGTFVILFPLGVIFLRIVEEVKWHAWMQGSGSVLLVAGVGVGVYASKEYNHSKNINNPHQLIGLAAVGITLIQLGFGLTHHLLFTKTQRPSIFGKIHLYMGPLVLIAGTVNGFLGFNFSGGSFHNLMYGIIVAVVFIGLAGALFWAQKKKNRKRRRVEDRRLQDEAYEAFKHQGGYMGVREEGDDDEHEHGGGHGGGHGGERGHMLGEMPREPPPEYAGRGIQGRDIV</sequence>
<dbReference type="Pfam" id="PF16010">
    <property type="entry name" value="CDH-cyt"/>
    <property type="match status" value="1"/>
</dbReference>
<dbReference type="AlphaFoldDB" id="A0A6A6TS95"/>
<feature type="transmembrane region" description="Helical" evidence="8">
    <location>
        <begin position="262"/>
        <end position="283"/>
    </location>
</feature>
<dbReference type="EMBL" id="MU004291">
    <property type="protein sequence ID" value="KAF2662027.1"/>
    <property type="molecule type" value="Genomic_DNA"/>
</dbReference>
<evidence type="ECO:0000256" key="9">
    <source>
        <dbReference type="SAM" id="SignalP"/>
    </source>
</evidence>
<feature type="transmembrane region" description="Helical" evidence="8">
    <location>
        <begin position="361"/>
        <end position="379"/>
    </location>
</feature>
<dbReference type="InterPro" id="IPR006593">
    <property type="entry name" value="Cyt_b561/ferric_Rdtase_TM"/>
</dbReference>
<accession>A0A6A6TS95</accession>
<evidence type="ECO:0000256" key="5">
    <source>
        <dbReference type="ARBA" id="ARBA00022989"/>
    </source>
</evidence>
<feature type="transmembrane region" description="Helical" evidence="8">
    <location>
        <begin position="326"/>
        <end position="349"/>
    </location>
</feature>
<evidence type="ECO:0000313" key="11">
    <source>
        <dbReference type="EMBL" id="KAF2662027.1"/>
    </source>
</evidence>
<evidence type="ECO:0000313" key="12">
    <source>
        <dbReference type="Proteomes" id="UP000799324"/>
    </source>
</evidence>
<dbReference type="GO" id="GO:0016020">
    <property type="term" value="C:membrane"/>
    <property type="evidence" value="ECO:0007669"/>
    <property type="project" value="UniProtKB-SubCell"/>
</dbReference>